<dbReference type="InterPro" id="IPR013777">
    <property type="entry name" value="A-amylase-like"/>
</dbReference>
<dbReference type="PANTHER" id="PTHR10357:SF215">
    <property type="entry name" value="ALPHA-AMYLASE 1"/>
    <property type="match status" value="1"/>
</dbReference>
<evidence type="ECO:0000256" key="10">
    <source>
        <dbReference type="ARBA" id="ARBA00023295"/>
    </source>
</evidence>
<dbReference type="Gene3D" id="2.60.40.1180">
    <property type="entry name" value="Golgi alpha-mannosidase II"/>
    <property type="match status" value="1"/>
</dbReference>
<keyword evidence="6 12" id="KW-0732">Signal</keyword>
<dbReference type="SMART" id="SM00642">
    <property type="entry name" value="Aamy"/>
    <property type="match status" value="1"/>
</dbReference>
<evidence type="ECO:0000256" key="7">
    <source>
        <dbReference type="ARBA" id="ARBA00022801"/>
    </source>
</evidence>
<evidence type="ECO:0000259" key="13">
    <source>
        <dbReference type="SMART" id="SM00642"/>
    </source>
</evidence>
<keyword evidence="11" id="KW-0812">Transmembrane</keyword>
<comment type="caution">
    <text evidence="14">The sequence shown here is derived from an EMBL/GenBank/DDBJ whole genome shotgun (WGS) entry which is preliminary data.</text>
</comment>
<evidence type="ECO:0000256" key="11">
    <source>
        <dbReference type="SAM" id="Phobius"/>
    </source>
</evidence>
<dbReference type="Proteomes" id="UP001597506">
    <property type="component" value="Unassembled WGS sequence"/>
</dbReference>
<evidence type="ECO:0000313" key="15">
    <source>
        <dbReference type="Proteomes" id="UP001597506"/>
    </source>
</evidence>
<dbReference type="EMBL" id="JBHUMF010000028">
    <property type="protein sequence ID" value="MFD2681276.1"/>
    <property type="molecule type" value="Genomic_DNA"/>
</dbReference>
<comment type="catalytic activity">
    <reaction evidence="1">
        <text>Endohydrolysis of (1-&gt;4)-alpha-D-glucosidic linkages in polysaccharides containing three or more (1-&gt;4)-alpha-linked D-glucose units.</text>
        <dbReference type="EC" id="3.2.1.1"/>
    </reaction>
</comment>
<keyword evidence="7 14" id="KW-0378">Hydrolase</keyword>
<feature type="signal peptide" evidence="12">
    <location>
        <begin position="1"/>
        <end position="23"/>
    </location>
</feature>
<evidence type="ECO:0000256" key="8">
    <source>
        <dbReference type="ARBA" id="ARBA00022837"/>
    </source>
</evidence>
<dbReference type="Pfam" id="PF00128">
    <property type="entry name" value="Alpha-amylase"/>
    <property type="match status" value="1"/>
</dbReference>
<keyword evidence="10" id="KW-0326">Glycosidase</keyword>
<feature type="domain" description="Glycosyl hydrolase family 13 catalytic" evidence="13">
    <location>
        <begin position="40"/>
        <end position="387"/>
    </location>
</feature>
<dbReference type="SUPFAM" id="SSF51445">
    <property type="entry name" value="(Trans)glycosidases"/>
    <property type="match status" value="1"/>
</dbReference>
<keyword evidence="5" id="KW-0479">Metal-binding</keyword>
<dbReference type="InterPro" id="IPR017853">
    <property type="entry name" value="GH"/>
</dbReference>
<keyword evidence="9" id="KW-0119">Carbohydrate metabolism</keyword>
<gene>
    <name evidence="14" type="ORF">ACFSUL_11020</name>
</gene>
<evidence type="ECO:0000256" key="4">
    <source>
        <dbReference type="ARBA" id="ARBA00012595"/>
    </source>
</evidence>
<evidence type="ECO:0000256" key="1">
    <source>
        <dbReference type="ARBA" id="ARBA00000548"/>
    </source>
</evidence>
<comment type="cofactor">
    <cofactor evidence="2">
        <name>Ca(2+)</name>
        <dbReference type="ChEBI" id="CHEBI:29108"/>
    </cofactor>
</comment>
<dbReference type="PIRSF" id="PIRSF001024">
    <property type="entry name" value="Alph-amyl_fung"/>
    <property type="match status" value="1"/>
</dbReference>
<comment type="similarity">
    <text evidence="3">Belongs to the glycosyl hydrolase 13 family.</text>
</comment>
<name>A0ABW5RSH9_9BACI</name>
<organism evidence="14 15">
    <name type="scientific">Bacillus seohaeanensis</name>
    <dbReference type="NCBI Taxonomy" id="284580"/>
    <lineage>
        <taxon>Bacteria</taxon>
        <taxon>Bacillati</taxon>
        <taxon>Bacillota</taxon>
        <taxon>Bacilli</taxon>
        <taxon>Bacillales</taxon>
        <taxon>Bacillaceae</taxon>
        <taxon>Bacillus</taxon>
    </lineage>
</organism>
<feature type="transmembrane region" description="Helical" evidence="11">
    <location>
        <begin position="483"/>
        <end position="504"/>
    </location>
</feature>
<dbReference type="CDD" id="cd11339">
    <property type="entry name" value="AmyAc_bac_CMD_like_2"/>
    <property type="match status" value="1"/>
</dbReference>
<evidence type="ECO:0000256" key="12">
    <source>
        <dbReference type="SAM" id="SignalP"/>
    </source>
</evidence>
<evidence type="ECO:0000256" key="6">
    <source>
        <dbReference type="ARBA" id="ARBA00022729"/>
    </source>
</evidence>
<evidence type="ECO:0000256" key="3">
    <source>
        <dbReference type="ARBA" id="ARBA00008061"/>
    </source>
</evidence>
<evidence type="ECO:0000313" key="14">
    <source>
        <dbReference type="EMBL" id="MFD2681276.1"/>
    </source>
</evidence>
<evidence type="ECO:0000256" key="2">
    <source>
        <dbReference type="ARBA" id="ARBA00001913"/>
    </source>
</evidence>
<dbReference type="InterPro" id="IPR006047">
    <property type="entry name" value="GH13_cat_dom"/>
</dbReference>
<sequence>MKRRVLSLILVPFLLFYAIPQSAGAVEKEERKWQDETIYFLMVDRFNNGDSSNDFEVNTKDTKAYQGGDFQGIIDKLDYIKDMGFTSISLTPIFDNQELGYHGYWINDFYKPEEHFGSMETFKKLVKEAHKRDIKVILDFVVNHVGTEHPWVNNPEKADWFHEKQEMNFENEESLHNAWLDNLPDLNTENPEVRAYLTDAAKWWIKETDIDGYQLDDVQHVPQDFWKEFSQEVKSVKKNFYLLGEVSQENPTKIAEYNGLGIDGFVKVPQAEEMRSVFQKTDQSLDKLFAFWQENENLYKDPYVMGTFIDNHNMERFTRPIVQNKLHPGTRWKLALTYMYTTPGIPIVYYGTEIAVDGGEAPDNRRMMNFRAEEELMDYITNLGELRNTYPALTRGTIEPLYESDGMGIFKREYKGETLVVAINNSSVSQEIQLDAADLAKDMELRGLLGEDMVKEEDGKYTLILDREQAEVYALAEKSGLNYSFIGALAIVYVLFLTFIYLVWKRGRNRRKSDN</sequence>
<keyword evidence="8" id="KW-0106">Calcium</keyword>
<evidence type="ECO:0000256" key="5">
    <source>
        <dbReference type="ARBA" id="ARBA00022723"/>
    </source>
</evidence>
<keyword evidence="15" id="KW-1185">Reference proteome</keyword>
<protein>
    <recommendedName>
        <fullName evidence="4">alpha-amylase</fullName>
        <ecNumber evidence="4">3.2.1.1</ecNumber>
    </recommendedName>
</protein>
<evidence type="ECO:0000256" key="9">
    <source>
        <dbReference type="ARBA" id="ARBA00023277"/>
    </source>
</evidence>
<reference evidence="15" key="1">
    <citation type="journal article" date="2019" name="Int. J. Syst. Evol. Microbiol.">
        <title>The Global Catalogue of Microorganisms (GCM) 10K type strain sequencing project: providing services to taxonomists for standard genome sequencing and annotation.</title>
        <authorList>
            <consortium name="The Broad Institute Genomics Platform"/>
            <consortium name="The Broad Institute Genome Sequencing Center for Infectious Disease"/>
            <person name="Wu L."/>
            <person name="Ma J."/>
        </authorList>
    </citation>
    <scope>NUCLEOTIDE SEQUENCE [LARGE SCALE GENOMIC DNA]</scope>
    <source>
        <strain evidence="15">KCTC 3913</strain>
    </source>
</reference>
<feature type="chain" id="PRO_5046676565" description="alpha-amylase" evidence="12">
    <location>
        <begin position="24"/>
        <end position="515"/>
    </location>
</feature>
<dbReference type="RefSeq" id="WP_377935350.1">
    <property type="nucleotide sequence ID" value="NZ_JBHUMF010000028.1"/>
</dbReference>
<dbReference type="EC" id="3.2.1.1" evidence="4"/>
<proteinExistence type="inferred from homology"/>
<dbReference type="Pfam" id="PF22026">
    <property type="entry name" value="Alpha-amylase_C_2"/>
    <property type="match status" value="1"/>
</dbReference>
<dbReference type="InterPro" id="IPR013780">
    <property type="entry name" value="Glyco_hydro_b"/>
</dbReference>
<dbReference type="Gene3D" id="3.20.20.80">
    <property type="entry name" value="Glycosidases"/>
    <property type="match status" value="1"/>
</dbReference>
<keyword evidence="11" id="KW-1133">Transmembrane helix</keyword>
<dbReference type="PANTHER" id="PTHR10357">
    <property type="entry name" value="ALPHA-AMYLASE FAMILY MEMBER"/>
    <property type="match status" value="1"/>
</dbReference>
<dbReference type="InterPro" id="IPR054174">
    <property type="entry name" value="Alpha-amylase-like_C"/>
</dbReference>
<accession>A0ABW5RSH9</accession>
<dbReference type="GO" id="GO:0016787">
    <property type="term" value="F:hydrolase activity"/>
    <property type="evidence" value="ECO:0007669"/>
    <property type="project" value="UniProtKB-KW"/>
</dbReference>
<dbReference type="SUPFAM" id="SSF51011">
    <property type="entry name" value="Glycosyl hydrolase domain"/>
    <property type="match status" value="1"/>
</dbReference>
<keyword evidence="11" id="KW-0472">Membrane</keyword>